<dbReference type="OrthoDB" id="1761478at2"/>
<evidence type="ECO:0000256" key="1">
    <source>
        <dbReference type="SAM" id="Coils"/>
    </source>
</evidence>
<dbReference type="RefSeq" id="WP_160561838.1">
    <property type="nucleotide sequence ID" value="NZ_QZDT01000052.1"/>
</dbReference>
<accession>A0A9X5GV69</accession>
<organism evidence="2 3">
    <name type="scientific">Parablautia muri</name>
    <dbReference type="NCBI Taxonomy" id="2320879"/>
    <lineage>
        <taxon>Bacteria</taxon>
        <taxon>Bacillati</taxon>
        <taxon>Bacillota</taxon>
        <taxon>Clostridia</taxon>
        <taxon>Lachnospirales</taxon>
        <taxon>Lachnospiraceae</taxon>
        <taxon>Parablautia</taxon>
    </lineage>
</organism>
<gene>
    <name evidence="2" type="ORF">D5281_20265</name>
</gene>
<dbReference type="AlphaFoldDB" id="A0A9X5GV69"/>
<name>A0A9X5GV69_9FIRM</name>
<sequence length="167" mass="19596">MDKERLENTVLSCVRTMAGMVSAEVSRKKKEWERTVVIEEEIRKLEAEGKRLSSRKLRLYEDYRSGNITKDKYCKEYETTASRILEIERKIPELKDEIVQIKEQVLHMEEMEAELGVLVSLETFDKGRLAVVIVRVLVYSEERIEIVWKMDDWFFPEAAGENCAGMK</sequence>
<protein>
    <submittedName>
        <fullName evidence="2">Uncharacterized protein</fullName>
    </submittedName>
</protein>
<keyword evidence="3" id="KW-1185">Reference proteome</keyword>
<keyword evidence="1" id="KW-0175">Coiled coil</keyword>
<proteinExistence type="predicted"/>
<evidence type="ECO:0000313" key="3">
    <source>
        <dbReference type="Proteomes" id="UP001154420"/>
    </source>
</evidence>
<dbReference type="EMBL" id="QZDT01000052">
    <property type="protein sequence ID" value="NBJ94842.1"/>
    <property type="molecule type" value="Genomic_DNA"/>
</dbReference>
<comment type="caution">
    <text evidence="2">The sequence shown here is derived from an EMBL/GenBank/DDBJ whole genome shotgun (WGS) entry which is preliminary data.</text>
</comment>
<evidence type="ECO:0000313" key="2">
    <source>
        <dbReference type="EMBL" id="NBJ94842.1"/>
    </source>
</evidence>
<feature type="coiled-coil region" evidence="1">
    <location>
        <begin position="84"/>
        <end position="111"/>
    </location>
</feature>
<reference evidence="2" key="1">
    <citation type="submission" date="2018-09" db="EMBL/GenBank/DDBJ databases">
        <title>Murine metabolic-syndrome-specific gut microbial biobank.</title>
        <authorList>
            <person name="Liu C."/>
        </authorList>
    </citation>
    <scope>NUCLEOTIDE SEQUENCE</scope>
    <source>
        <strain evidence="2">D42-62</strain>
    </source>
</reference>
<dbReference type="Proteomes" id="UP001154420">
    <property type="component" value="Unassembled WGS sequence"/>
</dbReference>